<gene>
    <name evidence="9" type="ORF">PG993_003345</name>
</gene>
<keyword evidence="2" id="KW-0378">Hydrolase</keyword>
<keyword evidence="4" id="KW-0472">Membrane</keyword>
<evidence type="ECO:0000259" key="6">
    <source>
        <dbReference type="Pfam" id="PF02836"/>
    </source>
</evidence>
<dbReference type="SUPFAM" id="SSF51445">
    <property type="entry name" value="(Trans)glycosidases"/>
    <property type="match status" value="1"/>
</dbReference>
<dbReference type="InterPro" id="IPR040605">
    <property type="entry name" value="Glyco_hydro2_dom5"/>
</dbReference>
<feature type="transmembrane region" description="Helical" evidence="4">
    <location>
        <begin position="12"/>
        <end position="32"/>
    </location>
</feature>
<dbReference type="PRINTS" id="PR00132">
    <property type="entry name" value="GLHYDRLASE2"/>
</dbReference>
<dbReference type="InterPro" id="IPR051913">
    <property type="entry name" value="GH2_Domain-Containing"/>
</dbReference>
<comment type="similarity">
    <text evidence="1">Belongs to the glycosyl hydrolase 2 family.</text>
</comment>
<dbReference type="InterPro" id="IPR032311">
    <property type="entry name" value="DUF4982"/>
</dbReference>
<dbReference type="Pfam" id="PF16355">
    <property type="entry name" value="DUF4982"/>
    <property type="match status" value="1"/>
</dbReference>
<evidence type="ECO:0000259" key="7">
    <source>
        <dbReference type="Pfam" id="PF16355"/>
    </source>
</evidence>
<keyword evidence="10" id="KW-1185">Reference proteome</keyword>
<keyword evidence="4" id="KW-0812">Transmembrane</keyword>
<evidence type="ECO:0000256" key="1">
    <source>
        <dbReference type="ARBA" id="ARBA00007401"/>
    </source>
</evidence>
<name>A0ABR1TZ68_9PEZI</name>
<reference evidence="9 10" key="1">
    <citation type="submission" date="2023-01" db="EMBL/GenBank/DDBJ databases">
        <title>Analysis of 21 Apiospora genomes using comparative genomics revels a genus with tremendous synthesis potential of carbohydrate active enzymes and secondary metabolites.</title>
        <authorList>
            <person name="Sorensen T."/>
        </authorList>
    </citation>
    <scope>NUCLEOTIDE SEQUENCE [LARGE SCALE GENOMIC DNA]</scope>
    <source>
        <strain evidence="9 10">CBS 33761</strain>
    </source>
</reference>
<comment type="caution">
    <text evidence="9">The sequence shown here is derived from an EMBL/GenBank/DDBJ whole genome shotgun (WGS) entry which is preliminary data.</text>
</comment>
<keyword evidence="3" id="KW-0326">Glycosidase</keyword>
<dbReference type="Pfam" id="PF18565">
    <property type="entry name" value="Glyco_hydro2_C5"/>
    <property type="match status" value="1"/>
</dbReference>
<dbReference type="InterPro" id="IPR017853">
    <property type="entry name" value="GH"/>
</dbReference>
<accession>A0ABR1TZ68</accession>
<dbReference type="InterPro" id="IPR006103">
    <property type="entry name" value="Glyco_hydro_2_cat"/>
</dbReference>
<proteinExistence type="inferred from homology"/>
<dbReference type="InterPro" id="IPR013783">
    <property type="entry name" value="Ig-like_fold"/>
</dbReference>
<dbReference type="PANTHER" id="PTHR42732">
    <property type="entry name" value="BETA-GALACTOSIDASE"/>
    <property type="match status" value="1"/>
</dbReference>
<dbReference type="Gene3D" id="2.60.40.10">
    <property type="entry name" value="Immunoglobulins"/>
    <property type="match status" value="3"/>
</dbReference>
<evidence type="ECO:0008006" key="11">
    <source>
        <dbReference type="Google" id="ProtNLM"/>
    </source>
</evidence>
<dbReference type="EMBL" id="JAQQWK010000002">
    <property type="protein sequence ID" value="KAK8051960.1"/>
    <property type="molecule type" value="Genomic_DNA"/>
</dbReference>
<dbReference type="Pfam" id="PF02836">
    <property type="entry name" value="Glyco_hydro_2_C"/>
    <property type="match status" value="1"/>
</dbReference>
<evidence type="ECO:0000256" key="3">
    <source>
        <dbReference type="ARBA" id="ARBA00023295"/>
    </source>
</evidence>
<feature type="domain" description="Glycoside hydrolase family 2 immunoglobulin-like beta-sandwich" evidence="5">
    <location>
        <begin position="236"/>
        <end position="352"/>
    </location>
</feature>
<dbReference type="InterPro" id="IPR036156">
    <property type="entry name" value="Beta-gal/glucu_dom_sf"/>
</dbReference>
<evidence type="ECO:0000256" key="2">
    <source>
        <dbReference type="ARBA" id="ARBA00022801"/>
    </source>
</evidence>
<dbReference type="SUPFAM" id="SSF49785">
    <property type="entry name" value="Galactose-binding domain-like"/>
    <property type="match status" value="1"/>
</dbReference>
<dbReference type="NCBIfam" id="NF041463">
    <property type="entry name" value="GalB"/>
    <property type="match status" value="1"/>
</dbReference>
<evidence type="ECO:0000259" key="8">
    <source>
        <dbReference type="Pfam" id="PF18565"/>
    </source>
</evidence>
<protein>
    <recommendedName>
        <fullName evidence="11">Beta-galactosidase</fullName>
    </recommendedName>
</protein>
<dbReference type="PANTHER" id="PTHR42732:SF1">
    <property type="entry name" value="BETA-MANNOSIDASE"/>
    <property type="match status" value="1"/>
</dbReference>
<dbReference type="InterPro" id="IPR008979">
    <property type="entry name" value="Galactose-bd-like_sf"/>
</dbReference>
<feature type="domain" description="DUF4982" evidence="7">
    <location>
        <begin position="696"/>
        <end position="756"/>
    </location>
</feature>
<evidence type="ECO:0000256" key="4">
    <source>
        <dbReference type="SAM" id="Phobius"/>
    </source>
</evidence>
<dbReference type="Proteomes" id="UP001444661">
    <property type="component" value="Unassembled WGS sequence"/>
</dbReference>
<dbReference type="InterPro" id="IPR006102">
    <property type="entry name" value="Ig-like_GH2"/>
</dbReference>
<dbReference type="InterPro" id="IPR006101">
    <property type="entry name" value="Glyco_hydro_2"/>
</dbReference>
<evidence type="ECO:0000313" key="9">
    <source>
        <dbReference type="EMBL" id="KAK8051960.1"/>
    </source>
</evidence>
<dbReference type="PROSITE" id="PS00608">
    <property type="entry name" value="GLYCOSYL_HYDROL_F2_2"/>
    <property type="match status" value="1"/>
</dbReference>
<dbReference type="Gene3D" id="3.20.20.80">
    <property type="entry name" value="Glycosidases"/>
    <property type="match status" value="1"/>
</dbReference>
<dbReference type="InterPro" id="IPR023232">
    <property type="entry name" value="Glyco_hydro_2_AS"/>
</dbReference>
<dbReference type="Gene3D" id="2.60.120.260">
    <property type="entry name" value="Galactose-binding domain-like"/>
    <property type="match status" value="1"/>
</dbReference>
<organism evidence="9 10">
    <name type="scientific">Apiospora rasikravindrae</name>
    <dbReference type="NCBI Taxonomy" id="990691"/>
    <lineage>
        <taxon>Eukaryota</taxon>
        <taxon>Fungi</taxon>
        <taxon>Dikarya</taxon>
        <taxon>Ascomycota</taxon>
        <taxon>Pezizomycotina</taxon>
        <taxon>Sordariomycetes</taxon>
        <taxon>Xylariomycetidae</taxon>
        <taxon>Amphisphaeriales</taxon>
        <taxon>Apiosporaceae</taxon>
        <taxon>Apiospora</taxon>
    </lineage>
</organism>
<evidence type="ECO:0000259" key="5">
    <source>
        <dbReference type="Pfam" id="PF00703"/>
    </source>
</evidence>
<evidence type="ECO:0000313" key="10">
    <source>
        <dbReference type="Proteomes" id="UP001444661"/>
    </source>
</evidence>
<sequence length="877" mass="94880">MARSSHLAYGGGVAYGLTLLSFLLLAVVGAGAERTRLSLNQGWRFSRFESASDGLSYETLKPWILPSANDFIINGVQHKRPDGAAPGSNIEYTQTSFDDSAWEAVDVPHDWAIKGPFGAPGISGGMGRLPSNGIGWYRRTLSLEEADVGKSIFLDIDGAMSHSAVWLNDELVGGWPFGYASFRLDLTPHLKVGNDNILAIRLENKLDSSRWYPGAGIYRNVWLVKADPVHVSQFGTFITTPAVSAEAATVHLAVEVENKGNSSQEVEVTTDVFVFDAASGQPTGDAVSTFPRSTIQVAAGARQSVNESTEVQNPALWGPLPTQKPNQYVAVTSVSKGNGTVVDKYQTPFGIRTVAYSADQGGILVNGEKAYIQGVCNHHDLGALGAAFNNRAARRQLEMLQDMGVNALRTSHNPPAPELMEMADSMGILVFDELFDAWAQAKVKNDYSTLFADWHEPDLRSFVRRDRNHASVVVWSIGNEIPEQTSSAGGRIAAELMALMHEEDPTRPATSAMNNAGPNTDFARSLDVVSLNYQGEGHGDSWSSTFPAFHRAFPNKMIWTSESSSVLSTRGTYIYPVAGNSSAVVGRSNAGANYTSLEVSAYELYGPSWGASPDKVFAMQDRHPYVAGEFVWTGWDYIGEPTPYDEEVLARSSYFGIIDLAGFRKDRFYLYQARWRPEFAQAHILPHWSWGAEREGKVTPVHVFSSGDEAELFVNGKTAGRVPRDPKQEYRFRWDDVVYAPGDLRVVAYKDGQPWAEDTRRTVGAAVGLNVTVDRASIGATGDDLAFVSVAVVDAKGDVVPEAANEITFSVRGGAGEIVATDNGQPTDQTPFPSKTRNAFSGLALAIVKGKAGQAGEVVVEAKADGLEGGNVVIQVG</sequence>
<dbReference type="InterPro" id="IPR048229">
    <property type="entry name" value="GalB-like"/>
</dbReference>
<feature type="domain" description="Glycoside hydrolase family 2" evidence="8">
    <location>
        <begin position="769"/>
        <end position="872"/>
    </location>
</feature>
<feature type="domain" description="Glycoside hydrolase family 2 catalytic" evidence="6">
    <location>
        <begin position="361"/>
        <end position="546"/>
    </location>
</feature>
<dbReference type="Pfam" id="PF00703">
    <property type="entry name" value="Glyco_hydro_2"/>
    <property type="match status" value="1"/>
</dbReference>
<dbReference type="SUPFAM" id="SSF49303">
    <property type="entry name" value="beta-Galactosidase/glucuronidase domain"/>
    <property type="match status" value="1"/>
</dbReference>
<keyword evidence="4" id="KW-1133">Transmembrane helix</keyword>